<feature type="domain" description="Tyrosine specific protein phosphatases" evidence="10">
    <location>
        <begin position="94"/>
        <end position="163"/>
    </location>
</feature>
<evidence type="ECO:0000313" key="12">
    <source>
        <dbReference type="Proteomes" id="UP000193498"/>
    </source>
</evidence>
<dbReference type="EMBL" id="MCFE01000238">
    <property type="protein sequence ID" value="ORX93355.1"/>
    <property type="molecule type" value="Genomic_DNA"/>
</dbReference>
<dbReference type="GO" id="GO:0004725">
    <property type="term" value="F:protein tyrosine phosphatase activity"/>
    <property type="evidence" value="ECO:0007669"/>
    <property type="project" value="UniProtKB-EC"/>
</dbReference>
<organism evidence="11 12">
    <name type="scientific">Basidiobolus meristosporus CBS 931.73</name>
    <dbReference type="NCBI Taxonomy" id="1314790"/>
    <lineage>
        <taxon>Eukaryota</taxon>
        <taxon>Fungi</taxon>
        <taxon>Fungi incertae sedis</taxon>
        <taxon>Zoopagomycota</taxon>
        <taxon>Entomophthoromycotina</taxon>
        <taxon>Basidiobolomycetes</taxon>
        <taxon>Basidiobolales</taxon>
        <taxon>Basidiobolaceae</taxon>
        <taxon>Basidiobolus</taxon>
    </lineage>
</organism>
<comment type="catalytic activity">
    <reaction evidence="9">
        <text>O-phospho-L-tyrosyl-[protein] + H2O = L-tyrosyl-[protein] + phosphate</text>
        <dbReference type="Rhea" id="RHEA:10684"/>
        <dbReference type="Rhea" id="RHEA-COMP:10136"/>
        <dbReference type="Rhea" id="RHEA-COMP:20101"/>
        <dbReference type="ChEBI" id="CHEBI:15377"/>
        <dbReference type="ChEBI" id="CHEBI:43474"/>
        <dbReference type="ChEBI" id="CHEBI:46858"/>
        <dbReference type="ChEBI" id="CHEBI:61978"/>
        <dbReference type="EC" id="3.1.3.48"/>
    </reaction>
</comment>
<accession>A0A1Y1Y637</accession>
<evidence type="ECO:0000256" key="7">
    <source>
        <dbReference type="ARBA" id="ARBA00023288"/>
    </source>
</evidence>
<dbReference type="InterPro" id="IPR000387">
    <property type="entry name" value="Tyr_Pase_dom"/>
</dbReference>
<keyword evidence="4" id="KW-0378">Hydrolase</keyword>
<evidence type="ECO:0000256" key="4">
    <source>
        <dbReference type="ARBA" id="ARBA00022801"/>
    </source>
</evidence>
<keyword evidence="5" id="KW-0904">Protein phosphatase</keyword>
<keyword evidence="8" id="KW-0636">Prenylation</keyword>
<evidence type="ECO:0000256" key="6">
    <source>
        <dbReference type="ARBA" id="ARBA00023157"/>
    </source>
</evidence>
<evidence type="ECO:0000256" key="9">
    <source>
        <dbReference type="ARBA" id="ARBA00051722"/>
    </source>
</evidence>
<dbReference type="PANTHER" id="PTHR23339">
    <property type="entry name" value="TYROSINE SPECIFIC PROTEIN PHOSPHATASE AND DUAL SPECIFICITY PROTEIN PHOSPHATASE"/>
    <property type="match status" value="1"/>
</dbReference>
<evidence type="ECO:0000256" key="1">
    <source>
        <dbReference type="ARBA" id="ARBA00009580"/>
    </source>
</evidence>
<dbReference type="InterPro" id="IPR029021">
    <property type="entry name" value="Prot-tyrosine_phosphatase-like"/>
</dbReference>
<reference evidence="11 12" key="1">
    <citation type="submission" date="2016-07" db="EMBL/GenBank/DDBJ databases">
        <title>Pervasive Adenine N6-methylation of Active Genes in Fungi.</title>
        <authorList>
            <consortium name="DOE Joint Genome Institute"/>
            <person name="Mondo S.J."/>
            <person name="Dannebaum R.O."/>
            <person name="Kuo R.C."/>
            <person name="Labutti K."/>
            <person name="Haridas S."/>
            <person name="Kuo A."/>
            <person name="Salamov A."/>
            <person name="Ahrendt S.R."/>
            <person name="Lipzen A."/>
            <person name="Sullivan W."/>
            <person name="Andreopoulos W.B."/>
            <person name="Clum A."/>
            <person name="Lindquist E."/>
            <person name="Daum C."/>
            <person name="Ramamoorthy G.K."/>
            <person name="Gryganskyi A."/>
            <person name="Culley D."/>
            <person name="Magnuson J.K."/>
            <person name="James T.Y."/>
            <person name="O'Malley M.A."/>
            <person name="Stajich J.E."/>
            <person name="Spatafora J.W."/>
            <person name="Visel A."/>
            <person name="Grigoriev I.V."/>
        </authorList>
    </citation>
    <scope>NUCLEOTIDE SEQUENCE [LARGE SCALE GENOMIC DNA]</scope>
    <source>
        <strain evidence="11 12">CBS 931.73</strain>
    </source>
</reference>
<evidence type="ECO:0000313" key="11">
    <source>
        <dbReference type="EMBL" id="ORX93355.1"/>
    </source>
</evidence>
<dbReference type="AlphaFoldDB" id="A0A1Y1Y637"/>
<dbReference type="SUPFAM" id="SSF52799">
    <property type="entry name" value="(Phosphotyrosine protein) phosphatases II"/>
    <property type="match status" value="1"/>
</dbReference>
<dbReference type="CDD" id="cd14500">
    <property type="entry name" value="PTP-IVa"/>
    <property type="match status" value="1"/>
</dbReference>
<keyword evidence="7" id="KW-0449">Lipoprotein</keyword>
<gene>
    <name evidence="11" type="ORF">K493DRAFT_316055</name>
</gene>
<evidence type="ECO:0000256" key="2">
    <source>
        <dbReference type="ARBA" id="ARBA00013064"/>
    </source>
</evidence>
<dbReference type="FunFam" id="3.90.190.10:FF:000086">
    <property type="entry name" value="Protein tyrosine phosphatase-like protein"/>
    <property type="match status" value="1"/>
</dbReference>
<dbReference type="InParanoid" id="A0A1Y1Y637"/>
<comment type="similarity">
    <text evidence="1">Belongs to the protein-tyrosine phosphatase family.</text>
</comment>
<evidence type="ECO:0000256" key="5">
    <source>
        <dbReference type="ARBA" id="ARBA00022912"/>
    </source>
</evidence>
<keyword evidence="12" id="KW-1185">Reference proteome</keyword>
<dbReference type="Gene3D" id="3.90.190.10">
    <property type="entry name" value="Protein tyrosine phosphatase superfamily"/>
    <property type="match status" value="1"/>
</dbReference>
<dbReference type="InterPro" id="IPR003595">
    <property type="entry name" value="Tyr_Pase_cat"/>
</dbReference>
<dbReference type="Proteomes" id="UP000193498">
    <property type="component" value="Unassembled WGS sequence"/>
</dbReference>
<keyword evidence="3" id="KW-0488">Methylation</keyword>
<dbReference type="InterPro" id="IPR050561">
    <property type="entry name" value="PTP"/>
</dbReference>
<dbReference type="SMART" id="SM00404">
    <property type="entry name" value="PTPc_motif"/>
    <property type="match status" value="1"/>
</dbReference>
<protein>
    <recommendedName>
        <fullName evidence="2">protein-tyrosine-phosphatase</fullName>
        <ecNumber evidence="2">3.1.3.48</ecNumber>
    </recommendedName>
</protein>
<dbReference type="STRING" id="1314790.A0A1Y1Y637"/>
<dbReference type="PROSITE" id="PS50056">
    <property type="entry name" value="TYR_PHOSPHATASE_2"/>
    <property type="match status" value="1"/>
</dbReference>
<dbReference type="GO" id="GO:0005737">
    <property type="term" value="C:cytoplasm"/>
    <property type="evidence" value="ECO:0007669"/>
    <property type="project" value="UniProtKB-ARBA"/>
</dbReference>
<evidence type="ECO:0000256" key="8">
    <source>
        <dbReference type="ARBA" id="ARBA00023289"/>
    </source>
</evidence>
<sequence>MPAELRTKPQQPKASVLDALVSFIEYKDLRFLILDCPTNSNIQIYLREFHHYLVTDVVRVCEPTYSTEPLINAGIAIHDLPFPDGSIPSSMIIKKWLNLVDSCGKRNRQGETNTIAIHCVAGLGRAPVLVALALIESGMESLNAIEFIRAKRRGAFNNRQIEYLDSYKRTKPAVSFKKSLNRMFKFTRKTGVV</sequence>
<name>A0A1Y1Y637_9FUNG</name>
<dbReference type="EC" id="3.1.3.48" evidence="2"/>
<evidence type="ECO:0000256" key="3">
    <source>
        <dbReference type="ARBA" id="ARBA00022481"/>
    </source>
</evidence>
<dbReference type="OrthoDB" id="5632at2759"/>
<keyword evidence="6" id="KW-1015">Disulfide bond</keyword>
<proteinExistence type="inferred from homology"/>
<dbReference type="Pfam" id="PF22785">
    <property type="entry name" value="Tc-R-P"/>
    <property type="match status" value="1"/>
</dbReference>
<evidence type="ECO:0000259" key="10">
    <source>
        <dbReference type="PROSITE" id="PS50056"/>
    </source>
</evidence>
<comment type="caution">
    <text evidence="11">The sequence shown here is derived from an EMBL/GenBank/DDBJ whole genome shotgun (WGS) entry which is preliminary data.</text>
</comment>